<proteinExistence type="predicted"/>
<dbReference type="AlphaFoldDB" id="X1FCN1"/>
<accession>X1FCN1</accession>
<sequence length="46" mass="5376">MNKDRNHEDVMMSVVRLLWDSDYSNDHIAEVLVDLGCRLSLMEVPE</sequence>
<organism evidence="1">
    <name type="scientific">marine sediment metagenome</name>
    <dbReference type="NCBI Taxonomy" id="412755"/>
    <lineage>
        <taxon>unclassified sequences</taxon>
        <taxon>metagenomes</taxon>
        <taxon>ecological metagenomes</taxon>
    </lineage>
</organism>
<protein>
    <submittedName>
        <fullName evidence="1">Uncharacterized protein</fullName>
    </submittedName>
</protein>
<comment type="caution">
    <text evidence="1">The sequence shown here is derived from an EMBL/GenBank/DDBJ whole genome shotgun (WGS) entry which is preliminary data.</text>
</comment>
<reference evidence="1" key="1">
    <citation type="journal article" date="2014" name="Front. Microbiol.">
        <title>High frequency of phylogenetically diverse reductive dehalogenase-homologous genes in deep subseafloor sedimentary metagenomes.</title>
        <authorList>
            <person name="Kawai M."/>
            <person name="Futagami T."/>
            <person name="Toyoda A."/>
            <person name="Takaki Y."/>
            <person name="Nishi S."/>
            <person name="Hori S."/>
            <person name="Arai W."/>
            <person name="Tsubouchi T."/>
            <person name="Morono Y."/>
            <person name="Uchiyama I."/>
            <person name="Ito T."/>
            <person name="Fujiyama A."/>
            <person name="Inagaki F."/>
            <person name="Takami H."/>
        </authorList>
    </citation>
    <scope>NUCLEOTIDE SEQUENCE</scope>
    <source>
        <strain evidence="1">Expedition CK06-06</strain>
    </source>
</reference>
<dbReference type="EMBL" id="BART01040213">
    <property type="protein sequence ID" value="GAH27164.1"/>
    <property type="molecule type" value="Genomic_DNA"/>
</dbReference>
<name>X1FCN1_9ZZZZ</name>
<evidence type="ECO:0000313" key="1">
    <source>
        <dbReference type="EMBL" id="GAH27164.1"/>
    </source>
</evidence>
<gene>
    <name evidence="1" type="ORF">S01H4_65606</name>
</gene>